<dbReference type="GO" id="GO:0005524">
    <property type="term" value="F:ATP binding"/>
    <property type="evidence" value="ECO:0007669"/>
    <property type="project" value="UniProtKB-KW"/>
</dbReference>
<reference evidence="7" key="1">
    <citation type="submission" date="2020-12" db="EMBL/GenBank/DDBJ databases">
        <title>Sanguibacter suaedae sp. nov., isolated from Suaeda aralocaspica.</title>
        <authorList>
            <person name="Ma Q."/>
        </authorList>
    </citation>
    <scope>NUCLEOTIDE SEQUENCE</scope>
    <source>
        <strain evidence="7">YZGR15</strain>
    </source>
</reference>
<dbReference type="CDD" id="cd17934">
    <property type="entry name" value="DEXXQc_Upf1-like"/>
    <property type="match status" value="1"/>
</dbReference>
<dbReference type="Pfam" id="PF13482">
    <property type="entry name" value="RNase_H_2"/>
    <property type="match status" value="1"/>
</dbReference>
<dbReference type="InterPro" id="IPR050534">
    <property type="entry name" value="Coronavir_polyprotein_1ab"/>
</dbReference>
<dbReference type="SUPFAM" id="SSF52540">
    <property type="entry name" value="P-loop containing nucleoside triphosphate hydrolases"/>
    <property type="match status" value="1"/>
</dbReference>
<dbReference type="InterPro" id="IPR012337">
    <property type="entry name" value="RNaseH-like_sf"/>
</dbReference>
<dbReference type="GO" id="GO:0016787">
    <property type="term" value="F:hydrolase activity"/>
    <property type="evidence" value="ECO:0007669"/>
    <property type="project" value="UniProtKB-KW"/>
</dbReference>
<evidence type="ECO:0000256" key="4">
    <source>
        <dbReference type="ARBA" id="ARBA00022840"/>
    </source>
</evidence>
<dbReference type="EMBL" id="JAEINH010000001">
    <property type="protein sequence ID" value="MBI9113525.1"/>
    <property type="molecule type" value="Genomic_DNA"/>
</dbReference>
<dbReference type="InterPro" id="IPR041679">
    <property type="entry name" value="DNA2/NAM7-like_C"/>
</dbReference>
<dbReference type="NCBIfam" id="TIGR03491">
    <property type="entry name" value="TM0106 family RecB-like putative nuclease"/>
    <property type="match status" value="1"/>
</dbReference>
<evidence type="ECO:0000313" key="7">
    <source>
        <dbReference type="EMBL" id="MBI9113525.1"/>
    </source>
</evidence>
<dbReference type="GO" id="GO:0043139">
    <property type="term" value="F:5'-3' DNA helicase activity"/>
    <property type="evidence" value="ECO:0007669"/>
    <property type="project" value="TreeGrafter"/>
</dbReference>
<dbReference type="Pfam" id="PF13604">
    <property type="entry name" value="AAA_30"/>
    <property type="match status" value="1"/>
</dbReference>
<evidence type="ECO:0000256" key="2">
    <source>
        <dbReference type="ARBA" id="ARBA00022801"/>
    </source>
</evidence>
<evidence type="ECO:0000259" key="6">
    <source>
        <dbReference type="Pfam" id="PF13482"/>
    </source>
</evidence>
<dbReference type="PANTHER" id="PTHR43788:SF8">
    <property type="entry name" value="DNA-BINDING PROTEIN SMUBP-2"/>
    <property type="match status" value="1"/>
</dbReference>
<dbReference type="CDD" id="cd18808">
    <property type="entry name" value="SF1_C_Upf1"/>
    <property type="match status" value="1"/>
</dbReference>
<evidence type="ECO:0000256" key="3">
    <source>
        <dbReference type="ARBA" id="ARBA00022806"/>
    </source>
</evidence>
<feature type="domain" description="DNA2/NAM7 helicase-like C-terminal" evidence="5">
    <location>
        <begin position="966"/>
        <end position="1139"/>
    </location>
</feature>
<keyword evidence="8" id="KW-1185">Reference proteome</keyword>
<accession>A0A934I7A6</accession>
<gene>
    <name evidence="7" type="ORF">JAV76_00675</name>
</gene>
<name>A0A934I7A6_9MICO</name>
<proteinExistence type="predicted"/>
<dbReference type="SUPFAM" id="SSF53098">
    <property type="entry name" value="Ribonuclease H-like"/>
    <property type="match status" value="1"/>
</dbReference>
<dbReference type="InterPro" id="IPR027417">
    <property type="entry name" value="P-loop_NTPase"/>
</dbReference>
<dbReference type="InterPro" id="IPR047187">
    <property type="entry name" value="SF1_C_Upf1"/>
</dbReference>
<dbReference type="Gene3D" id="3.40.50.300">
    <property type="entry name" value="P-loop containing nucleotide triphosphate hydrolases"/>
    <property type="match status" value="2"/>
</dbReference>
<dbReference type="InterPro" id="IPR019993">
    <property type="entry name" value="RecB_nuclease_TM0106_put"/>
</dbReference>
<protein>
    <submittedName>
        <fullName evidence="7">TM0106 family RecB-like putative nuclease</fullName>
    </submittedName>
</protein>
<dbReference type="PANTHER" id="PTHR43788">
    <property type="entry name" value="DNA2/NAM7 HELICASE FAMILY MEMBER"/>
    <property type="match status" value="1"/>
</dbReference>
<dbReference type="AlphaFoldDB" id="A0A934I7A6"/>
<sequence>MDERLGRSPRTAEPDAMLERTSSLGLAHEDRVLAGYLERLGGDGQGVVSFADEEWSTLDDLRAAHDRTVAALRDGAALVYQGVLFDGRFLGRPDFLVDDAALARADGKPGEVSDAGPTPLVTVVDSKLARHAKVTALLQLAAYADQLQGAGVPVAPHLRLVHGDGSVSEHALADVLPVYRERRARLERVVDAHLTDDAPVVWGDERYSACGRCARCTSHVVEHRDLLLVAGLRTTQRARLREAGITTIDDLAASTGPVEGVPDRVLSGLREQAALQVAQDSRPALPGGRPDVRATLVGKDALSTLPAPDPGDVFFDFEGDPLWTAPGSSDWGLEYLFGVVEAPTSPDAEPVFRAFWAHDRAQEKQALLDFLAYLRDRRAEFPGMHVYHYAPYEKTALGRLVGRHGVGEEQLDDLLRHGVLVDLYATVRQSVRVSQPSYSIKKLEPLYMGDDLRNADLDNAADSITEYARACEATEAGRADEAAAVLDLIADYNRYDCVSTLRLRDWLRTLATENGITLRDADDPAALLDPTDLPGDDEDELAAALLAAAGDAPREDRTEDEQALAMLAAALGYHRREDKPFWWAHFDRLTAPPDEWAQSRDVLVAESVTVSRDWSKEGTQRSLRRELRITGELATGSSLAAGSGVWVVYDDVPRGLEVPPGAVRQVSGTSTVLSTSTDARGRDVLVVEEVLKKGLDPYDAVPMAVVPGSPVRTGPLEAAVREVASAVERDVLGGDERWPAQPALDLLRRLPPQLRDTDATPGGTLPVVGDGKGAYISAITDAVRALDGSYLAVQGPPGTGKTYVAARVIERLVGRGWRIGVVAPSHAVVEHLLDKIVDAGVPAHRVGKVPSGDAPHAWTAIPEKKQARFISEHRDHGFVVGGTAWDLTNTAKIGRGELDLLVVDEAGQFSVANTVAVSVAAHNLLLLGDPQQLPQVSQGTHPEPVDGSALGWAAHGHDALPAHLGYFLERTWRMHPDLCEPVSRLAYEGRLRSQESATAARSLEGMAPGVHVVSVEHRGSSVVSVEEADAVVAQVADLLGRAWTDGEGAEPRPLTEGDVLVVAAYNAQRAQVVAALARAGMPRVRVGTVDKFQGQEAPVVVLTMAASSAEDVPRGMGFLLSRNRVNVGVSRGQWAAVVVRSPALTDYLPTTPEALCELGAFIGLCSSAQPGATHH</sequence>
<dbReference type="Proteomes" id="UP000602087">
    <property type="component" value="Unassembled WGS sequence"/>
</dbReference>
<evidence type="ECO:0000256" key="1">
    <source>
        <dbReference type="ARBA" id="ARBA00022741"/>
    </source>
</evidence>
<comment type="caution">
    <text evidence="7">The sequence shown here is derived from an EMBL/GenBank/DDBJ whole genome shotgun (WGS) entry which is preliminary data.</text>
</comment>
<keyword evidence="4" id="KW-0067">ATP-binding</keyword>
<dbReference type="InterPro" id="IPR038720">
    <property type="entry name" value="YprB_RNase_H-like_dom"/>
</dbReference>
<keyword evidence="3" id="KW-0347">Helicase</keyword>
<evidence type="ECO:0000259" key="5">
    <source>
        <dbReference type="Pfam" id="PF13087"/>
    </source>
</evidence>
<evidence type="ECO:0000313" key="8">
    <source>
        <dbReference type="Proteomes" id="UP000602087"/>
    </source>
</evidence>
<dbReference type="Pfam" id="PF13087">
    <property type="entry name" value="AAA_12"/>
    <property type="match status" value="1"/>
</dbReference>
<keyword evidence="1" id="KW-0547">Nucleotide-binding</keyword>
<feature type="domain" description="YprB ribonuclease H-like" evidence="6">
    <location>
        <begin position="313"/>
        <end position="507"/>
    </location>
</feature>
<organism evidence="7 8">
    <name type="scientific">Sanguibacter suaedae</name>
    <dbReference type="NCBI Taxonomy" id="2795737"/>
    <lineage>
        <taxon>Bacteria</taxon>
        <taxon>Bacillati</taxon>
        <taxon>Actinomycetota</taxon>
        <taxon>Actinomycetes</taxon>
        <taxon>Micrococcales</taxon>
        <taxon>Sanguibacteraceae</taxon>
        <taxon>Sanguibacter</taxon>
    </lineage>
</organism>
<keyword evidence="2" id="KW-0378">Hydrolase</keyword>